<dbReference type="Pfam" id="PF24034">
    <property type="entry name" value="DUF7343"/>
    <property type="match status" value="1"/>
</dbReference>
<dbReference type="KEGG" id="haly:HYG82_17305"/>
<keyword evidence="6" id="KW-1185">Reference proteome</keyword>
<evidence type="ECO:0000313" key="5">
    <source>
        <dbReference type="EMBL" id="QLG50478.1"/>
    </source>
</evidence>
<feature type="domain" description="DUF7345" evidence="4">
    <location>
        <begin position="49"/>
        <end position="178"/>
    </location>
</feature>
<keyword evidence="2" id="KW-1133">Transmembrane helix</keyword>
<dbReference type="GeneID" id="56035086"/>
<dbReference type="InterPro" id="IPR036388">
    <property type="entry name" value="WH-like_DNA-bd_sf"/>
</dbReference>
<feature type="region of interest" description="Disordered" evidence="1">
    <location>
        <begin position="256"/>
        <end position="297"/>
    </location>
</feature>
<keyword evidence="2" id="KW-0812">Transmembrane</keyword>
<dbReference type="InterPro" id="IPR055767">
    <property type="entry name" value="DUF7343"/>
</dbReference>
<dbReference type="AlphaFoldDB" id="A0A7D5KM27"/>
<accession>A0A7D5KM27</accession>
<reference evidence="5 6" key="1">
    <citation type="submission" date="2020-07" db="EMBL/GenBank/DDBJ databases">
        <authorList>
            <person name="Cui H."/>
        </authorList>
    </citation>
    <scope>NUCLEOTIDE SEQUENCE [LARGE SCALE GENOMIC DNA]</scope>
    <source>
        <strain evidence="5 6">YPL8</strain>
    </source>
</reference>
<feature type="domain" description="DUF7343" evidence="3">
    <location>
        <begin position="294"/>
        <end position="353"/>
    </location>
</feature>
<dbReference type="InterPro" id="IPR055769">
    <property type="entry name" value="DUF7345"/>
</dbReference>
<protein>
    <submittedName>
        <fullName evidence="5">DUF4897 domain-containing protein</fullName>
    </submittedName>
</protein>
<evidence type="ECO:0000256" key="2">
    <source>
        <dbReference type="SAM" id="Phobius"/>
    </source>
</evidence>
<organism evidence="5 6">
    <name type="scientific">Natrinema halophilum</name>
    <dbReference type="NCBI Taxonomy" id="1699371"/>
    <lineage>
        <taxon>Archaea</taxon>
        <taxon>Methanobacteriati</taxon>
        <taxon>Methanobacteriota</taxon>
        <taxon>Stenosarchaea group</taxon>
        <taxon>Halobacteria</taxon>
        <taxon>Halobacteriales</taxon>
        <taxon>Natrialbaceae</taxon>
        <taxon>Natrinema</taxon>
    </lineage>
</organism>
<dbReference type="InterPro" id="IPR036390">
    <property type="entry name" value="WH_DNA-bd_sf"/>
</dbReference>
<keyword evidence="2" id="KW-0472">Membrane</keyword>
<evidence type="ECO:0000256" key="1">
    <source>
        <dbReference type="SAM" id="MobiDB-lite"/>
    </source>
</evidence>
<dbReference type="OrthoDB" id="27885at2157"/>
<evidence type="ECO:0000313" key="6">
    <source>
        <dbReference type="Proteomes" id="UP000509241"/>
    </source>
</evidence>
<dbReference type="Gene3D" id="1.10.10.10">
    <property type="entry name" value="Winged helix-like DNA-binding domain superfamily/Winged helix DNA-binding domain"/>
    <property type="match status" value="1"/>
</dbReference>
<dbReference type="Pfam" id="PF24036">
    <property type="entry name" value="DUF7345"/>
    <property type="match status" value="1"/>
</dbReference>
<evidence type="ECO:0000259" key="3">
    <source>
        <dbReference type="Pfam" id="PF24034"/>
    </source>
</evidence>
<feature type="transmembrane region" description="Helical" evidence="2">
    <location>
        <begin position="228"/>
        <end position="249"/>
    </location>
</feature>
<evidence type="ECO:0000259" key="4">
    <source>
        <dbReference type="Pfam" id="PF24036"/>
    </source>
</evidence>
<dbReference type="RefSeq" id="WP_179263018.1">
    <property type="nucleotide sequence ID" value="NZ_CP058601.1"/>
</dbReference>
<feature type="transmembrane region" description="Helical" evidence="2">
    <location>
        <begin position="7"/>
        <end position="27"/>
    </location>
</feature>
<proteinExistence type="predicted"/>
<dbReference type="EMBL" id="CP058601">
    <property type="protein sequence ID" value="QLG50478.1"/>
    <property type="molecule type" value="Genomic_DNA"/>
</dbReference>
<dbReference type="SUPFAM" id="SSF46785">
    <property type="entry name" value="Winged helix' DNA-binding domain"/>
    <property type="match status" value="1"/>
</dbReference>
<dbReference type="Proteomes" id="UP000509241">
    <property type="component" value="Chromosome"/>
</dbReference>
<name>A0A7D5KM27_9EURY</name>
<gene>
    <name evidence="5" type="ORF">HYG82_17305</name>
</gene>
<sequence length="357" mass="39318">MVGSKRIVPVTVLLFGVVVLLPGMMIVPQEIVDGVSQQAEPETDNTVTRIDVYANGSAQWTIHIRTRLDTDERAEEYEAFRTRFRNDTSRYLGPFRERMRGVVANAANATGREMQATRFTASTSIQEVPRRWGIVTYQFTWTNFAARTDESVVVGDAFQSGFFIGANDTLTIEGPSNHAIGGVEPEPDSRDGKTVTWVGRADFATDRPHVTFDPNRKDATFPAGRDGLGLMLVGIAAMGFVITTGYTVYRLHGGSAETEQSVTIEAEESSGDSTRPATDPAEQSDGSSSEKPVMTDEERIVALLEENGGRMRQAAIDEEFDWSPSKTSRVIGRLVDEGSIEKRRLGRENLIDLVDDE</sequence>